<dbReference type="GO" id="GO:0043565">
    <property type="term" value="F:sequence-specific DNA binding"/>
    <property type="evidence" value="ECO:0007669"/>
    <property type="project" value="InterPro"/>
</dbReference>
<reference evidence="14 15" key="1">
    <citation type="submission" date="2020-10" db="EMBL/GenBank/DDBJ databases">
        <title>Complete genome sequence of Paludibaculum fermentans P105T, a facultatively anaerobic acidobacterium capable of dissimilatory Fe(III) reduction.</title>
        <authorList>
            <person name="Dedysh S.N."/>
            <person name="Beletsky A.V."/>
            <person name="Kulichevskaya I.S."/>
            <person name="Mardanov A.V."/>
            <person name="Ravin N.V."/>
        </authorList>
    </citation>
    <scope>NUCLEOTIDE SEQUENCE [LARGE SCALE GENOMIC DNA]</scope>
    <source>
        <strain evidence="14 15">P105</strain>
    </source>
</reference>
<dbReference type="EMBL" id="CP063849">
    <property type="protein sequence ID" value="QOY88561.1"/>
    <property type="molecule type" value="Genomic_DNA"/>
</dbReference>
<feature type="domain" description="Sigma-54 factor interaction" evidence="12">
    <location>
        <begin position="144"/>
        <end position="373"/>
    </location>
</feature>
<keyword evidence="8" id="KW-0238">DNA-binding</keyword>
<dbReference type="GO" id="GO:0005524">
    <property type="term" value="F:ATP binding"/>
    <property type="evidence" value="ECO:0007669"/>
    <property type="project" value="UniProtKB-KW"/>
</dbReference>
<dbReference type="PROSITE" id="PS50045">
    <property type="entry name" value="SIGMA54_INTERACT_4"/>
    <property type="match status" value="1"/>
</dbReference>
<dbReference type="SUPFAM" id="SSF52172">
    <property type="entry name" value="CheY-like"/>
    <property type="match status" value="1"/>
</dbReference>
<dbReference type="FunFam" id="1.10.8.60:FF:000014">
    <property type="entry name" value="DNA-binding transcriptional regulator NtrC"/>
    <property type="match status" value="1"/>
</dbReference>
<sequence length="450" mass="50720">MNSGKLLIVDDDIVVRDSLGKWFESEGFDVTIAPGAPAALEILSRERFDLALVDIKMPGVDGIELQARLKEIDQDMPVVIMTGYASVETAVRALKNGAYDYITKPFDPDELVHLVSNAISHRTATREVVRLRENLKQIFPDTQLIGQSASMKRVMELVETVAPTDATVLITGESGTGKEVVARAIHAASPRRFNPMVVIHCGALTESLLESELFGHERGAFTGAQARKKGKFEVADGGTVFLDEISDISLHVQTDLLRVLQQKEIVRVGDTQQIKVDFRAIAATNKSLEQLVEERLFRPDLYYRLNVFAIDIPPVRSRREDIPLLVDHFLQKFAGQMNRPVQRLSPRALEVLMDYNWPGNVREMENAIERAMLINRETELRPEDFPFQSHPSLLSGAVGQRLEDIEKTHIEKMLQETNWNLSKTARILDIDRTTLYNKIKRYGLRDAAPK</sequence>
<dbReference type="Gene3D" id="3.40.50.300">
    <property type="entry name" value="P-loop containing nucleotide triphosphate hydrolases"/>
    <property type="match status" value="1"/>
</dbReference>
<evidence type="ECO:0000256" key="4">
    <source>
        <dbReference type="ARBA" id="ARBA00022741"/>
    </source>
</evidence>
<feature type="domain" description="Response regulatory" evidence="13">
    <location>
        <begin position="5"/>
        <end position="119"/>
    </location>
</feature>
<dbReference type="InterPro" id="IPR011006">
    <property type="entry name" value="CheY-like_superfamily"/>
</dbReference>
<dbReference type="PANTHER" id="PTHR32071:SF57">
    <property type="entry name" value="C4-DICARBOXYLATE TRANSPORT TRANSCRIPTIONAL REGULATORY PROTEIN DCTD"/>
    <property type="match status" value="1"/>
</dbReference>
<keyword evidence="4" id="KW-0547">Nucleotide-binding</keyword>
<dbReference type="Pfam" id="PF00072">
    <property type="entry name" value="Response_reg"/>
    <property type="match status" value="1"/>
</dbReference>
<protein>
    <submittedName>
        <fullName evidence="14">Sigma-54-dependent Fis family transcriptional regulator</fullName>
    </submittedName>
</protein>
<comment type="subcellular location">
    <subcellularLocation>
        <location evidence="1">Cytoplasm</location>
    </subcellularLocation>
</comment>
<evidence type="ECO:0000313" key="14">
    <source>
        <dbReference type="EMBL" id="QOY88561.1"/>
    </source>
</evidence>
<gene>
    <name evidence="14" type="ORF">IRI77_00945</name>
</gene>
<evidence type="ECO:0000256" key="8">
    <source>
        <dbReference type="ARBA" id="ARBA00023125"/>
    </source>
</evidence>
<keyword evidence="3 11" id="KW-0597">Phosphoprotein</keyword>
<dbReference type="Pfam" id="PF00158">
    <property type="entry name" value="Sigma54_activat"/>
    <property type="match status" value="1"/>
</dbReference>
<evidence type="ECO:0000256" key="3">
    <source>
        <dbReference type="ARBA" id="ARBA00022553"/>
    </source>
</evidence>
<organism evidence="14 15">
    <name type="scientific">Paludibaculum fermentans</name>
    <dbReference type="NCBI Taxonomy" id="1473598"/>
    <lineage>
        <taxon>Bacteria</taxon>
        <taxon>Pseudomonadati</taxon>
        <taxon>Acidobacteriota</taxon>
        <taxon>Terriglobia</taxon>
        <taxon>Bryobacterales</taxon>
        <taxon>Bryobacteraceae</taxon>
        <taxon>Paludibaculum</taxon>
    </lineage>
</organism>
<dbReference type="PROSITE" id="PS00676">
    <property type="entry name" value="SIGMA54_INTERACT_2"/>
    <property type="match status" value="1"/>
</dbReference>
<dbReference type="Gene3D" id="3.40.50.2300">
    <property type="match status" value="1"/>
</dbReference>
<dbReference type="InterPro" id="IPR025943">
    <property type="entry name" value="Sigma_54_int_dom_ATP-bd_2"/>
</dbReference>
<keyword evidence="6" id="KW-0902">Two-component regulatory system</keyword>
<evidence type="ECO:0000259" key="12">
    <source>
        <dbReference type="PROSITE" id="PS50045"/>
    </source>
</evidence>
<dbReference type="GO" id="GO:0006355">
    <property type="term" value="P:regulation of DNA-templated transcription"/>
    <property type="evidence" value="ECO:0007669"/>
    <property type="project" value="InterPro"/>
</dbReference>
<keyword evidence="5" id="KW-0067">ATP-binding</keyword>
<dbReference type="Gene3D" id="1.10.10.60">
    <property type="entry name" value="Homeodomain-like"/>
    <property type="match status" value="1"/>
</dbReference>
<dbReference type="InterPro" id="IPR009057">
    <property type="entry name" value="Homeodomain-like_sf"/>
</dbReference>
<dbReference type="InterPro" id="IPR002197">
    <property type="entry name" value="HTH_Fis"/>
</dbReference>
<dbReference type="Pfam" id="PF02954">
    <property type="entry name" value="HTH_8"/>
    <property type="match status" value="1"/>
</dbReference>
<dbReference type="PROSITE" id="PS50110">
    <property type="entry name" value="RESPONSE_REGULATORY"/>
    <property type="match status" value="1"/>
</dbReference>
<dbReference type="SMART" id="SM00382">
    <property type="entry name" value="AAA"/>
    <property type="match status" value="1"/>
</dbReference>
<dbReference type="Pfam" id="PF25601">
    <property type="entry name" value="AAA_lid_14"/>
    <property type="match status" value="1"/>
</dbReference>
<dbReference type="GO" id="GO:0000160">
    <property type="term" value="P:phosphorelay signal transduction system"/>
    <property type="evidence" value="ECO:0007669"/>
    <property type="project" value="UniProtKB-KW"/>
</dbReference>
<dbReference type="Proteomes" id="UP000593892">
    <property type="component" value="Chromosome"/>
</dbReference>
<dbReference type="RefSeq" id="WP_194450223.1">
    <property type="nucleotide sequence ID" value="NZ_CP063849.1"/>
</dbReference>
<evidence type="ECO:0000256" key="5">
    <source>
        <dbReference type="ARBA" id="ARBA00022840"/>
    </source>
</evidence>
<evidence type="ECO:0000256" key="2">
    <source>
        <dbReference type="ARBA" id="ARBA00022490"/>
    </source>
</evidence>
<keyword evidence="7" id="KW-0805">Transcription regulation</keyword>
<dbReference type="Gene3D" id="1.10.8.60">
    <property type="match status" value="1"/>
</dbReference>
<evidence type="ECO:0000256" key="10">
    <source>
        <dbReference type="ARBA" id="ARBA00023163"/>
    </source>
</evidence>
<dbReference type="FunFam" id="3.40.50.300:FF:000006">
    <property type="entry name" value="DNA-binding transcriptional regulator NtrC"/>
    <property type="match status" value="1"/>
</dbReference>
<name>A0A7S7NRM2_PALFE</name>
<evidence type="ECO:0000256" key="11">
    <source>
        <dbReference type="PROSITE-ProRule" id="PRU00169"/>
    </source>
</evidence>
<keyword evidence="2" id="KW-0963">Cytoplasm</keyword>
<evidence type="ECO:0000313" key="15">
    <source>
        <dbReference type="Proteomes" id="UP000593892"/>
    </source>
</evidence>
<dbReference type="InterPro" id="IPR025662">
    <property type="entry name" value="Sigma_54_int_dom_ATP-bd_1"/>
</dbReference>
<dbReference type="PANTHER" id="PTHR32071">
    <property type="entry name" value="TRANSCRIPTIONAL REGULATORY PROTEIN"/>
    <property type="match status" value="1"/>
</dbReference>
<dbReference type="PRINTS" id="PR01590">
    <property type="entry name" value="HTHFIS"/>
</dbReference>
<dbReference type="SUPFAM" id="SSF52540">
    <property type="entry name" value="P-loop containing nucleoside triphosphate hydrolases"/>
    <property type="match status" value="1"/>
</dbReference>
<evidence type="ECO:0000256" key="9">
    <source>
        <dbReference type="ARBA" id="ARBA00023159"/>
    </source>
</evidence>
<dbReference type="InterPro" id="IPR002078">
    <property type="entry name" value="Sigma_54_int"/>
</dbReference>
<keyword evidence="10" id="KW-0804">Transcription</keyword>
<dbReference type="SUPFAM" id="SSF46689">
    <property type="entry name" value="Homeodomain-like"/>
    <property type="match status" value="1"/>
</dbReference>
<dbReference type="KEGG" id="pfer:IRI77_00945"/>
<keyword evidence="15" id="KW-1185">Reference proteome</keyword>
<dbReference type="PROSITE" id="PS00675">
    <property type="entry name" value="SIGMA54_INTERACT_1"/>
    <property type="match status" value="1"/>
</dbReference>
<dbReference type="InterPro" id="IPR001789">
    <property type="entry name" value="Sig_transdc_resp-reg_receiver"/>
</dbReference>
<proteinExistence type="predicted"/>
<evidence type="ECO:0000256" key="6">
    <source>
        <dbReference type="ARBA" id="ARBA00023012"/>
    </source>
</evidence>
<feature type="modified residue" description="4-aspartylphosphate" evidence="11">
    <location>
        <position position="54"/>
    </location>
</feature>
<dbReference type="CDD" id="cd00009">
    <property type="entry name" value="AAA"/>
    <property type="match status" value="1"/>
</dbReference>
<keyword evidence="9" id="KW-0010">Activator</keyword>
<dbReference type="GO" id="GO:0005737">
    <property type="term" value="C:cytoplasm"/>
    <property type="evidence" value="ECO:0007669"/>
    <property type="project" value="UniProtKB-SubCell"/>
</dbReference>
<dbReference type="InterPro" id="IPR058031">
    <property type="entry name" value="AAA_lid_NorR"/>
</dbReference>
<dbReference type="InterPro" id="IPR027417">
    <property type="entry name" value="P-loop_NTPase"/>
</dbReference>
<dbReference type="InterPro" id="IPR003593">
    <property type="entry name" value="AAA+_ATPase"/>
</dbReference>
<evidence type="ECO:0000259" key="13">
    <source>
        <dbReference type="PROSITE" id="PS50110"/>
    </source>
</evidence>
<evidence type="ECO:0000256" key="1">
    <source>
        <dbReference type="ARBA" id="ARBA00004496"/>
    </source>
</evidence>
<accession>A0A7S7NRM2</accession>
<dbReference type="AlphaFoldDB" id="A0A7S7NRM2"/>
<dbReference type="FunFam" id="3.40.50.2300:FF:000018">
    <property type="entry name" value="DNA-binding transcriptional regulator NtrC"/>
    <property type="match status" value="1"/>
</dbReference>
<evidence type="ECO:0000256" key="7">
    <source>
        <dbReference type="ARBA" id="ARBA00023015"/>
    </source>
</evidence>
<dbReference type="SMART" id="SM00448">
    <property type="entry name" value="REC"/>
    <property type="match status" value="1"/>
</dbReference>